<feature type="compositionally biased region" description="Polar residues" evidence="1">
    <location>
        <begin position="80"/>
        <end position="103"/>
    </location>
</feature>
<proteinExistence type="predicted"/>
<keyword evidence="3" id="KW-1185">Reference proteome</keyword>
<evidence type="ECO:0000313" key="3">
    <source>
        <dbReference type="Proteomes" id="UP000717328"/>
    </source>
</evidence>
<dbReference type="AlphaFoldDB" id="A0A9P7KF85"/>
<dbReference type="OrthoDB" id="3268696at2759"/>
<name>A0A9P7KF85_9AGAR</name>
<sequence>QVAHPFMLEHYCPPADWVEMAKKTELEFSRVILLSEKNYVPREGAQPAPNYNKNYRTPQSSTPIAPWDPRRSPEHDLPNPHTSNTTPKNTYHSNSAASPTNVVPSGLENENVERAAIVNRGSGQKAYETWEEFAERMAAQAELIKTKESPREKQSRESREQYAAKSGWSNKSKVFVWEQDQFDKAFYRRTAIAQNAEVYEDLWYQTTPYQRRYWGHLNQWDVCPHLPNQPPGAKPILSEQELDDLEDDIYHLPMQPISTEFPKVTNEDVGPAMLQTVRAAFARGADLQIEEYHFPHASIIQYLRFRHGFDAEIGTWNPRCHSEGSHILNHDEGAVVVKKLLYEPIRTELSIQTSTAIVDFWNTALNLTPTLDSLPSAWDISPAAPEDIRLVCNRNIVACQRVFGKNNKDMFILLPGIRSQHQSEWFVATSDATTVLLVYRSNWGTMIEIARGLLELGIPFRTVIEMSKSKVPSTPWSYNSAGLGYRPSDFHFTEDDYLQYIYTRNQVLKSSYGRAVRMAGGITGRIAAEIVPEAEVLGGPVYCNEVIGKLGDVCYVDDKLDDESLDMVCGTYRITLKNAENSHSKTSLWPRYNQWFSTGLAGDQWSPRAEEFYQQRVRDFENGTFVLHNSKEWKIKYRFDVKPLSGVLASSQALASNFIRNSSLF</sequence>
<comment type="caution">
    <text evidence="2">The sequence shown here is derived from an EMBL/GenBank/DDBJ whole genome shotgun (WGS) entry which is preliminary data.</text>
</comment>
<feature type="compositionally biased region" description="Basic and acidic residues" evidence="1">
    <location>
        <begin position="68"/>
        <end position="78"/>
    </location>
</feature>
<feature type="compositionally biased region" description="Polar residues" evidence="1">
    <location>
        <begin position="49"/>
        <end position="63"/>
    </location>
</feature>
<accession>A0A9P7KF85</accession>
<gene>
    <name evidence="2" type="ORF">H0H81_001092</name>
</gene>
<dbReference type="EMBL" id="JABCKI010000592">
    <property type="protein sequence ID" value="KAG5650006.1"/>
    <property type="molecule type" value="Genomic_DNA"/>
</dbReference>
<reference evidence="2" key="1">
    <citation type="submission" date="2021-02" db="EMBL/GenBank/DDBJ databases">
        <authorList>
            <person name="Nieuwenhuis M."/>
            <person name="Van De Peppel L.J.J."/>
        </authorList>
    </citation>
    <scope>NUCLEOTIDE SEQUENCE</scope>
    <source>
        <strain evidence="2">D49</strain>
    </source>
</reference>
<feature type="non-terminal residue" evidence="2">
    <location>
        <position position="1"/>
    </location>
</feature>
<feature type="region of interest" description="Disordered" evidence="1">
    <location>
        <begin position="42"/>
        <end position="105"/>
    </location>
</feature>
<protein>
    <submittedName>
        <fullName evidence="2">Uncharacterized protein</fullName>
    </submittedName>
</protein>
<evidence type="ECO:0000313" key="2">
    <source>
        <dbReference type="EMBL" id="KAG5650006.1"/>
    </source>
</evidence>
<dbReference type="Proteomes" id="UP000717328">
    <property type="component" value="Unassembled WGS sequence"/>
</dbReference>
<feature type="compositionally biased region" description="Basic and acidic residues" evidence="1">
    <location>
        <begin position="144"/>
        <end position="162"/>
    </location>
</feature>
<organism evidence="2 3">
    <name type="scientific">Sphagnurus paluster</name>
    <dbReference type="NCBI Taxonomy" id="117069"/>
    <lineage>
        <taxon>Eukaryota</taxon>
        <taxon>Fungi</taxon>
        <taxon>Dikarya</taxon>
        <taxon>Basidiomycota</taxon>
        <taxon>Agaricomycotina</taxon>
        <taxon>Agaricomycetes</taxon>
        <taxon>Agaricomycetidae</taxon>
        <taxon>Agaricales</taxon>
        <taxon>Tricholomatineae</taxon>
        <taxon>Lyophyllaceae</taxon>
        <taxon>Sphagnurus</taxon>
    </lineage>
</organism>
<evidence type="ECO:0000256" key="1">
    <source>
        <dbReference type="SAM" id="MobiDB-lite"/>
    </source>
</evidence>
<feature type="region of interest" description="Disordered" evidence="1">
    <location>
        <begin position="144"/>
        <end position="164"/>
    </location>
</feature>
<reference evidence="2" key="2">
    <citation type="submission" date="2021-10" db="EMBL/GenBank/DDBJ databases">
        <title>Phylogenomics reveals ancestral predisposition of the termite-cultivated fungus Termitomyces towards a domesticated lifestyle.</title>
        <authorList>
            <person name="Auxier B."/>
            <person name="Grum-Grzhimaylo A."/>
            <person name="Cardenas M.E."/>
            <person name="Lodge J.D."/>
            <person name="Laessoe T."/>
            <person name="Pedersen O."/>
            <person name="Smith M.E."/>
            <person name="Kuyper T.W."/>
            <person name="Franco-Molano E.A."/>
            <person name="Baroni T.J."/>
            <person name="Aanen D.K."/>
        </authorList>
    </citation>
    <scope>NUCLEOTIDE SEQUENCE</scope>
    <source>
        <strain evidence="2">D49</strain>
    </source>
</reference>